<dbReference type="STRING" id="562970.Btus_2073"/>
<evidence type="ECO:0000256" key="1">
    <source>
        <dbReference type="ARBA" id="ARBA00006723"/>
    </source>
</evidence>
<reference evidence="5 6" key="1">
    <citation type="journal article" date="2011" name="Stand. Genomic Sci.">
        <title>Complete genome sequence of the thermophilic, hydrogen-oxidizing Bacillus tusciae type strain (T2) and reclassification in the new genus, Kyrpidia gen. nov. as Kyrpidia tusciae comb. nov. and emendation of the family Alicyclobacillaceae da Costa and Rainey, 2010.</title>
        <authorList>
            <person name="Klenk H.P."/>
            <person name="Lapidus A."/>
            <person name="Chertkov O."/>
            <person name="Copeland A."/>
            <person name="Del Rio T.G."/>
            <person name="Nolan M."/>
            <person name="Lucas S."/>
            <person name="Chen F."/>
            <person name="Tice H."/>
            <person name="Cheng J.F."/>
            <person name="Han C."/>
            <person name="Bruce D."/>
            <person name="Goodwin L."/>
            <person name="Pitluck S."/>
            <person name="Pati A."/>
            <person name="Ivanova N."/>
            <person name="Mavromatis K."/>
            <person name="Daum C."/>
            <person name="Chen A."/>
            <person name="Palaniappan K."/>
            <person name="Chang Y.J."/>
            <person name="Land M."/>
            <person name="Hauser L."/>
            <person name="Jeffries C.D."/>
            <person name="Detter J.C."/>
            <person name="Rohde M."/>
            <person name="Abt B."/>
            <person name="Pukall R."/>
            <person name="Goker M."/>
            <person name="Bristow J."/>
            <person name="Markowitz V."/>
            <person name="Hugenholtz P."/>
            <person name="Eisen J.A."/>
        </authorList>
    </citation>
    <scope>NUCLEOTIDE SEQUENCE [LARGE SCALE GENOMIC DNA]</scope>
    <source>
        <strain evidence="5 6">DSM 2912</strain>
    </source>
</reference>
<comment type="similarity">
    <text evidence="1">Belongs to the 4-oxalocrotonate tautomerase family.</text>
</comment>
<dbReference type="Proteomes" id="UP000002368">
    <property type="component" value="Chromosome"/>
</dbReference>
<proteinExistence type="inferred from homology"/>
<dbReference type="HOGENOM" id="CLU_148073_5_2_9"/>
<dbReference type="Gene3D" id="3.30.429.10">
    <property type="entry name" value="Macrophage Migration Inhibitory Factor"/>
    <property type="match status" value="1"/>
</dbReference>
<accession>D5WR32</accession>
<evidence type="ECO:0000256" key="2">
    <source>
        <dbReference type="ARBA" id="ARBA00023235"/>
    </source>
</evidence>
<gene>
    <name evidence="5" type="ordered locus">Btus_2073</name>
</gene>
<dbReference type="KEGG" id="bts:Btus_2073"/>
<evidence type="ECO:0000313" key="6">
    <source>
        <dbReference type="Proteomes" id="UP000002368"/>
    </source>
</evidence>
<dbReference type="InterPro" id="IPR004370">
    <property type="entry name" value="4-OT-like_dom"/>
</dbReference>
<dbReference type="GO" id="GO:0016853">
    <property type="term" value="F:isomerase activity"/>
    <property type="evidence" value="ECO:0007669"/>
    <property type="project" value="UniProtKB-KW"/>
</dbReference>
<dbReference type="RefSeq" id="WP_013076048.1">
    <property type="nucleotide sequence ID" value="NC_014098.1"/>
</dbReference>
<feature type="domain" description="4-oxalocrotonate tautomerase-like" evidence="4">
    <location>
        <begin position="3"/>
        <end position="59"/>
    </location>
</feature>
<evidence type="ECO:0000313" key="5">
    <source>
        <dbReference type="EMBL" id="ADG06762.1"/>
    </source>
</evidence>
<evidence type="ECO:0000256" key="3">
    <source>
        <dbReference type="SAM" id="MobiDB-lite"/>
    </source>
</evidence>
<organism evidence="5 6">
    <name type="scientific">Kyrpidia tusciae (strain DSM 2912 / NBRC 15312 / T2)</name>
    <name type="common">Bacillus tusciae</name>
    <dbReference type="NCBI Taxonomy" id="562970"/>
    <lineage>
        <taxon>Bacteria</taxon>
        <taxon>Bacillati</taxon>
        <taxon>Bacillota</taxon>
        <taxon>Bacilli</taxon>
        <taxon>Bacillales</taxon>
        <taxon>Alicyclobacillaceae</taxon>
        <taxon>Kyrpidia</taxon>
    </lineage>
</organism>
<dbReference type="AlphaFoldDB" id="D5WR32"/>
<dbReference type="EMBL" id="CP002017">
    <property type="protein sequence ID" value="ADG06762.1"/>
    <property type="molecule type" value="Genomic_DNA"/>
</dbReference>
<evidence type="ECO:0000259" key="4">
    <source>
        <dbReference type="Pfam" id="PF01361"/>
    </source>
</evidence>
<keyword evidence="2" id="KW-0413">Isomerase</keyword>
<sequence length="83" mass="9214">MIIVRVHLLRGRSAELKHRLLRELTDHVAVTLGVDPQTVRVFIVELEPDNWGIAGVPVSLIREGGTSGTNRPEDRVEAVPRAQ</sequence>
<dbReference type="Pfam" id="PF01361">
    <property type="entry name" value="Tautomerase"/>
    <property type="match status" value="1"/>
</dbReference>
<dbReference type="InterPro" id="IPR014347">
    <property type="entry name" value="Tautomerase/MIF_sf"/>
</dbReference>
<keyword evidence="6" id="KW-1185">Reference proteome</keyword>
<dbReference type="SUPFAM" id="SSF55331">
    <property type="entry name" value="Tautomerase/MIF"/>
    <property type="match status" value="1"/>
</dbReference>
<feature type="compositionally biased region" description="Basic and acidic residues" evidence="3">
    <location>
        <begin position="71"/>
        <end position="83"/>
    </location>
</feature>
<dbReference type="PANTHER" id="PTHR35530">
    <property type="entry name" value="TAUTOMERASE-RELATED"/>
    <property type="match status" value="1"/>
</dbReference>
<dbReference type="eggNOG" id="COG1942">
    <property type="taxonomic scope" value="Bacteria"/>
</dbReference>
<protein>
    <submittedName>
        <fullName evidence="5">4-oxalocrotonate tautomerase family enzyme</fullName>
    </submittedName>
</protein>
<name>D5WR32_KYRT2</name>
<feature type="region of interest" description="Disordered" evidence="3">
    <location>
        <begin position="62"/>
        <end position="83"/>
    </location>
</feature>
<dbReference type="PANTHER" id="PTHR35530:SF1">
    <property type="entry name" value="2-HYDROXYMUCONATE TAUTOMERASE"/>
    <property type="match status" value="1"/>
</dbReference>